<accession>A0A1G2HG67</accession>
<reference evidence="2 3" key="1">
    <citation type="journal article" date="2016" name="Nat. Commun.">
        <title>Thousands of microbial genomes shed light on interconnected biogeochemical processes in an aquifer system.</title>
        <authorList>
            <person name="Anantharaman K."/>
            <person name="Brown C.T."/>
            <person name="Hug L.A."/>
            <person name="Sharon I."/>
            <person name="Castelle C.J."/>
            <person name="Probst A.J."/>
            <person name="Thomas B.C."/>
            <person name="Singh A."/>
            <person name="Wilkins M.J."/>
            <person name="Karaoz U."/>
            <person name="Brodie E.L."/>
            <person name="Williams K.H."/>
            <person name="Hubbard S.S."/>
            <person name="Banfield J.F."/>
        </authorList>
    </citation>
    <scope>NUCLEOTIDE SEQUENCE [LARGE SCALE GENOMIC DNA]</scope>
</reference>
<proteinExistence type="predicted"/>
<organism evidence="2 3">
    <name type="scientific">Candidatus Spechtbacteria bacterium RIFCSPLOWO2_01_FULL_46_10</name>
    <dbReference type="NCBI Taxonomy" id="1802163"/>
    <lineage>
        <taxon>Bacteria</taxon>
        <taxon>Candidatus Spechtiibacteriota</taxon>
    </lineage>
</organism>
<feature type="region of interest" description="Disordered" evidence="1">
    <location>
        <begin position="40"/>
        <end position="64"/>
    </location>
</feature>
<dbReference type="EMBL" id="MHOI01000034">
    <property type="protein sequence ID" value="OGZ60888.1"/>
    <property type="molecule type" value="Genomic_DNA"/>
</dbReference>
<protein>
    <submittedName>
        <fullName evidence="2">Uncharacterized protein</fullName>
    </submittedName>
</protein>
<evidence type="ECO:0000256" key="1">
    <source>
        <dbReference type="SAM" id="MobiDB-lite"/>
    </source>
</evidence>
<name>A0A1G2HG67_9BACT</name>
<dbReference type="Proteomes" id="UP000179153">
    <property type="component" value="Unassembled WGS sequence"/>
</dbReference>
<comment type="caution">
    <text evidence="2">The sequence shown here is derived from an EMBL/GenBank/DDBJ whole genome shotgun (WGS) entry which is preliminary data.</text>
</comment>
<dbReference type="AlphaFoldDB" id="A0A1G2HG67"/>
<evidence type="ECO:0000313" key="2">
    <source>
        <dbReference type="EMBL" id="OGZ60888.1"/>
    </source>
</evidence>
<evidence type="ECO:0000313" key="3">
    <source>
        <dbReference type="Proteomes" id="UP000179153"/>
    </source>
</evidence>
<sequence length="162" mass="18011">MWGVPVVIAVTIFALLSANEKELREAPATPTAQLTYAASLGDARTSPQTRSNSGENYTEPTPISARQELSSVSFITPAGNETFIQTYTYTISWRSENLPEDERLTLQLINQTNGERMQIGTGYNTGKSELYISSDTRPGMYRLLILRGNTLLAESQKFEILR</sequence>
<gene>
    <name evidence="2" type="ORF">A2932_00835</name>
</gene>
<feature type="compositionally biased region" description="Polar residues" evidence="1">
    <location>
        <begin position="45"/>
        <end position="61"/>
    </location>
</feature>